<organism evidence="1 2">
    <name type="scientific">Christiangramia flava JLT2011</name>
    <dbReference type="NCBI Taxonomy" id="1229726"/>
    <lineage>
        <taxon>Bacteria</taxon>
        <taxon>Pseudomonadati</taxon>
        <taxon>Bacteroidota</taxon>
        <taxon>Flavobacteriia</taxon>
        <taxon>Flavobacteriales</taxon>
        <taxon>Flavobacteriaceae</taxon>
        <taxon>Christiangramia</taxon>
    </lineage>
</organism>
<dbReference type="Proteomes" id="UP000186230">
    <property type="component" value="Chromosome"/>
</dbReference>
<protein>
    <submittedName>
        <fullName evidence="1">Uncharacterized protein</fullName>
    </submittedName>
</protein>
<accession>A0A1L7I511</accession>
<reference evidence="1 2" key="1">
    <citation type="submission" date="2016-07" db="EMBL/GenBank/DDBJ databases">
        <title>Multi-omics approach to identify versatile polysaccharide utilization systems of a marine flavobacterium Gramella flava.</title>
        <authorList>
            <person name="Tang K."/>
        </authorList>
    </citation>
    <scope>NUCLEOTIDE SEQUENCE [LARGE SCALE GENOMIC DNA]</scope>
    <source>
        <strain evidence="1 2">JLT2011</strain>
    </source>
</reference>
<keyword evidence="2" id="KW-1185">Reference proteome</keyword>
<dbReference type="KEGG" id="gfl:GRFL_1580"/>
<name>A0A1L7I511_9FLAO</name>
<dbReference type="OrthoDB" id="1453319at2"/>
<evidence type="ECO:0000313" key="1">
    <source>
        <dbReference type="EMBL" id="APU68304.1"/>
    </source>
</evidence>
<gene>
    <name evidence="1" type="ORF">GRFL_1580</name>
</gene>
<dbReference type="RefSeq" id="WP_083644095.1">
    <property type="nucleotide sequence ID" value="NZ_AMRU01000001.1"/>
</dbReference>
<sequence>MKYIIFTIIFLAVVFIGISISVLDIQAPFEGDSGNGLIVILASFCVICLMGILLISRSISKKANS</sequence>
<dbReference type="EMBL" id="CP016359">
    <property type="protein sequence ID" value="APU68304.1"/>
    <property type="molecule type" value="Genomic_DNA"/>
</dbReference>
<proteinExistence type="predicted"/>
<dbReference type="STRING" id="1229726.GRFL_1580"/>
<dbReference type="AlphaFoldDB" id="A0A1L7I511"/>
<evidence type="ECO:0000313" key="2">
    <source>
        <dbReference type="Proteomes" id="UP000186230"/>
    </source>
</evidence>